<keyword evidence="10 12" id="KW-0560">Oxidoreductase</keyword>
<proteinExistence type="inferred from homology"/>
<dbReference type="Gene3D" id="3.40.430.10">
    <property type="entry name" value="Dihydrofolate Reductase, subunit A"/>
    <property type="match status" value="1"/>
</dbReference>
<reference evidence="17 18" key="1">
    <citation type="submission" date="2015-11" db="EMBL/GenBank/DDBJ databases">
        <title>Genomic analysis of 38 Legionella species identifies large and diverse effector repertoires.</title>
        <authorList>
            <person name="Burstein D."/>
            <person name="Amaro F."/>
            <person name="Zusman T."/>
            <person name="Lifshitz Z."/>
            <person name="Cohen O."/>
            <person name="Gilbert J.A."/>
            <person name="Pupko T."/>
            <person name="Shuman H.A."/>
            <person name="Segal G."/>
        </authorList>
    </citation>
    <scope>NUCLEOTIDE SEQUENCE [LARGE SCALE GENOMIC DNA]</scope>
    <source>
        <strain evidence="17 18">ATCC 49751</strain>
    </source>
</reference>
<dbReference type="UniPathway" id="UPA00275">
    <property type="reaction ID" value="UER00401"/>
</dbReference>
<keyword evidence="6 12" id="KW-0686">Riboflavin biosynthesis</keyword>
<comment type="catalytic activity">
    <reaction evidence="12">
        <text>2,5-diamino-6-hydroxy-4-(5-phosphoribosylamino)-pyrimidine + H2O + H(+) = 5-amino-6-(5-phospho-D-ribosylamino)uracil + NH4(+)</text>
        <dbReference type="Rhea" id="RHEA:21868"/>
        <dbReference type="ChEBI" id="CHEBI:15377"/>
        <dbReference type="ChEBI" id="CHEBI:15378"/>
        <dbReference type="ChEBI" id="CHEBI:28938"/>
        <dbReference type="ChEBI" id="CHEBI:58453"/>
        <dbReference type="ChEBI" id="CHEBI:58614"/>
        <dbReference type="EC" id="3.5.4.26"/>
    </reaction>
</comment>
<dbReference type="InterPro" id="IPR024072">
    <property type="entry name" value="DHFR-like_dom_sf"/>
</dbReference>
<dbReference type="CDD" id="cd01284">
    <property type="entry name" value="Riboflavin_deaminase-reductase"/>
    <property type="match status" value="1"/>
</dbReference>
<dbReference type="PATRIC" id="fig|45067.4.peg.2638"/>
<feature type="binding site" evidence="14">
    <location>
        <position position="148"/>
    </location>
    <ligand>
        <name>NADP(+)</name>
        <dbReference type="ChEBI" id="CHEBI:58349"/>
    </ligand>
</feature>
<comment type="similarity">
    <text evidence="4 12">In the N-terminal section; belongs to the cytidine and deoxycytidylate deaminase family.</text>
</comment>
<feature type="domain" description="CMP/dCMP-type deaminase" evidence="16">
    <location>
        <begin position="1"/>
        <end position="117"/>
    </location>
</feature>
<evidence type="ECO:0000256" key="3">
    <source>
        <dbReference type="ARBA" id="ARBA00004910"/>
    </source>
</evidence>
<dbReference type="GO" id="GO:0008703">
    <property type="term" value="F:5-amino-6-(5-phosphoribosylamino)uracil reductase activity"/>
    <property type="evidence" value="ECO:0007669"/>
    <property type="project" value="UniProtKB-EC"/>
</dbReference>
<dbReference type="InterPro" id="IPR016192">
    <property type="entry name" value="APOBEC/CMP_deaminase_Zn-bd"/>
</dbReference>
<feature type="binding site" evidence="14">
    <location>
        <position position="190"/>
    </location>
    <ligand>
        <name>NADP(+)</name>
        <dbReference type="ChEBI" id="CHEBI:58349"/>
    </ligand>
</feature>
<keyword evidence="11" id="KW-0511">Multifunctional enzyme</keyword>
<evidence type="ECO:0000256" key="14">
    <source>
        <dbReference type="PIRSR" id="PIRSR006769-2"/>
    </source>
</evidence>
<evidence type="ECO:0000256" key="9">
    <source>
        <dbReference type="ARBA" id="ARBA00022857"/>
    </source>
</evidence>
<feature type="binding site" evidence="14">
    <location>
        <position position="194"/>
    </location>
    <ligand>
        <name>NADP(+)</name>
        <dbReference type="ChEBI" id="CHEBI:58349"/>
    </ligand>
</feature>
<comment type="catalytic activity">
    <reaction evidence="12">
        <text>5-amino-6-(5-phospho-D-ribitylamino)uracil + NADP(+) = 5-amino-6-(5-phospho-D-ribosylamino)uracil + NADPH + H(+)</text>
        <dbReference type="Rhea" id="RHEA:17845"/>
        <dbReference type="ChEBI" id="CHEBI:15378"/>
        <dbReference type="ChEBI" id="CHEBI:57783"/>
        <dbReference type="ChEBI" id="CHEBI:58349"/>
        <dbReference type="ChEBI" id="CHEBI:58421"/>
        <dbReference type="ChEBI" id="CHEBI:58453"/>
        <dbReference type="EC" id="1.1.1.193"/>
    </reaction>
</comment>
<sequence length="352" mass="39049">MLAALEQAWLGRGTCAPNPSVGAVAVRNSEVIARAWHRGAGTAHAEQLLLEQIPKGLGDVTLYITLEPCNHWGKTPPCVSAIIEHGIAKVVYGFCDPNPLVIANDTPKILQSAGIDVLHFPLPEIDAFYQSYCYWTLTKKPWVTVKIAQSFDGKIAGEGGVRCQLSNSDCAEFTHQNRLHTDVILTTAKTVLKDDPLLNVRLQGQEVSKPLAILDRRLTLDKAAKVLNSAKHCHIYHDKAYTIREPKPNCSYHAVTAENNRLDLVEIIQDLGHLGYHDVWVEAGGLLFSALHQEKLVQRTYVYLVPEILGENTTKAFHGNAIFTQKKAVSWEIKADNVIACFDWQESLCLQD</sequence>
<feature type="binding site" evidence="14">
    <location>
        <position position="198"/>
    </location>
    <ligand>
        <name>substrate</name>
    </ligand>
</feature>
<evidence type="ECO:0000256" key="8">
    <source>
        <dbReference type="ARBA" id="ARBA00022833"/>
    </source>
</evidence>
<dbReference type="InterPro" id="IPR002125">
    <property type="entry name" value="CMP_dCMP_dom"/>
</dbReference>
<evidence type="ECO:0000313" key="18">
    <source>
        <dbReference type="Proteomes" id="UP000054869"/>
    </source>
</evidence>
<evidence type="ECO:0000256" key="6">
    <source>
        <dbReference type="ARBA" id="ARBA00022619"/>
    </source>
</evidence>
<dbReference type="SUPFAM" id="SSF53927">
    <property type="entry name" value="Cytidine deaminase-like"/>
    <property type="match status" value="1"/>
</dbReference>
<evidence type="ECO:0000259" key="16">
    <source>
        <dbReference type="PROSITE" id="PS51747"/>
    </source>
</evidence>
<dbReference type="EMBL" id="LNYI01000061">
    <property type="protein sequence ID" value="KTD18552.1"/>
    <property type="molecule type" value="Genomic_DNA"/>
</dbReference>
<evidence type="ECO:0000256" key="11">
    <source>
        <dbReference type="ARBA" id="ARBA00023268"/>
    </source>
</evidence>
<dbReference type="Pfam" id="PF00383">
    <property type="entry name" value="dCMP_cyt_deam_1"/>
    <property type="match status" value="1"/>
</dbReference>
<comment type="caution">
    <text evidence="17">The sequence shown here is derived from an EMBL/GenBank/DDBJ whole genome shotgun (WGS) entry which is preliminary data.</text>
</comment>
<organism evidence="17 18">
    <name type="scientific">Legionella lansingensis</name>
    <dbReference type="NCBI Taxonomy" id="45067"/>
    <lineage>
        <taxon>Bacteria</taxon>
        <taxon>Pseudomonadati</taxon>
        <taxon>Pseudomonadota</taxon>
        <taxon>Gammaproteobacteria</taxon>
        <taxon>Legionellales</taxon>
        <taxon>Legionellaceae</taxon>
        <taxon>Legionella</taxon>
    </lineage>
</organism>
<evidence type="ECO:0000256" key="5">
    <source>
        <dbReference type="ARBA" id="ARBA00007417"/>
    </source>
</evidence>
<keyword evidence="7 12" id="KW-0479">Metal-binding</keyword>
<keyword evidence="18" id="KW-1185">Reference proteome</keyword>
<evidence type="ECO:0000256" key="1">
    <source>
        <dbReference type="ARBA" id="ARBA00002151"/>
    </source>
</evidence>
<gene>
    <name evidence="17" type="primary">ribD</name>
    <name evidence="17" type="ORF">Llan_2510</name>
</gene>
<comment type="function">
    <text evidence="1 12">Converts 2,5-diamino-6-(ribosylamino)-4(3h)-pyrimidinone 5'-phosphate into 5-amino-6-(ribosylamino)-2,4(1h,3h)-pyrimidinedione 5'-phosphate.</text>
</comment>
<dbReference type="PANTHER" id="PTHR38011:SF7">
    <property type="entry name" value="2,5-DIAMINO-6-RIBOSYLAMINO-4(3H)-PYRIMIDINONE 5'-PHOSPHATE REDUCTASE"/>
    <property type="match status" value="1"/>
</dbReference>
<keyword evidence="9 12" id="KW-0521">NADP</keyword>
<feature type="binding site" evidence="14">
    <location>
        <begin position="284"/>
        <end position="290"/>
    </location>
    <ligand>
        <name>NADP(+)</name>
        <dbReference type="ChEBI" id="CHEBI:58349"/>
    </ligand>
</feature>
<dbReference type="STRING" id="45067.Llan_2510"/>
<dbReference type="GO" id="GO:0008270">
    <property type="term" value="F:zinc ion binding"/>
    <property type="evidence" value="ECO:0007669"/>
    <property type="project" value="InterPro"/>
</dbReference>
<comment type="cofactor">
    <cofactor evidence="12 15">
        <name>Zn(2+)</name>
        <dbReference type="ChEBI" id="CHEBI:29105"/>
    </cofactor>
    <text evidence="12 15">Binds 1 zinc ion.</text>
</comment>
<comment type="pathway">
    <text evidence="2 12">Cofactor biosynthesis; riboflavin biosynthesis; 5-amino-6-(D-ribitylamino)uracil from GTP: step 2/4.</text>
</comment>
<dbReference type="GO" id="GO:0009231">
    <property type="term" value="P:riboflavin biosynthetic process"/>
    <property type="evidence" value="ECO:0007669"/>
    <property type="project" value="UniProtKB-UniPathway"/>
</dbReference>
<dbReference type="EC" id="1.1.1.193" evidence="12"/>
<feature type="binding site" evidence="15">
    <location>
        <position position="78"/>
    </location>
    <ligand>
        <name>Zn(2+)</name>
        <dbReference type="ChEBI" id="CHEBI:29105"/>
        <note>catalytic</note>
    </ligand>
</feature>
<keyword evidence="8 12" id="KW-0862">Zinc</keyword>
<evidence type="ECO:0000313" key="17">
    <source>
        <dbReference type="EMBL" id="KTD18552.1"/>
    </source>
</evidence>
<feature type="binding site" evidence="14">
    <location>
        <position position="178"/>
    </location>
    <ligand>
        <name>substrate</name>
    </ligand>
</feature>
<dbReference type="eggNOG" id="COG0117">
    <property type="taxonomic scope" value="Bacteria"/>
</dbReference>
<dbReference type="InterPro" id="IPR002734">
    <property type="entry name" value="RibDG_C"/>
</dbReference>
<dbReference type="AlphaFoldDB" id="A0A0W0VEN6"/>
<dbReference type="GO" id="GO:0008835">
    <property type="term" value="F:diaminohydroxyphosphoribosylaminopyrimidine deaminase activity"/>
    <property type="evidence" value="ECO:0007669"/>
    <property type="project" value="UniProtKB-EC"/>
</dbReference>
<feature type="binding site" evidence="14">
    <location>
        <position position="282"/>
    </location>
    <ligand>
        <name>substrate</name>
    </ligand>
</feature>
<dbReference type="SUPFAM" id="SSF53597">
    <property type="entry name" value="Dihydrofolate reductase-like"/>
    <property type="match status" value="1"/>
</dbReference>
<evidence type="ECO:0000256" key="13">
    <source>
        <dbReference type="PIRSR" id="PIRSR006769-1"/>
    </source>
</evidence>
<dbReference type="InterPro" id="IPR016193">
    <property type="entry name" value="Cytidine_deaminase-like"/>
</dbReference>
<dbReference type="PIRSF" id="PIRSF006769">
    <property type="entry name" value="RibD"/>
    <property type="match status" value="1"/>
</dbReference>
<feature type="binding site" evidence="14">
    <location>
        <position position="201"/>
    </location>
    <ligand>
        <name>substrate</name>
    </ligand>
</feature>
<dbReference type="InterPro" id="IPR004794">
    <property type="entry name" value="Eubact_RibD"/>
</dbReference>
<evidence type="ECO:0000256" key="2">
    <source>
        <dbReference type="ARBA" id="ARBA00004882"/>
    </source>
</evidence>
<evidence type="ECO:0000256" key="12">
    <source>
        <dbReference type="PIRNR" id="PIRNR006769"/>
    </source>
</evidence>
<feature type="binding site" evidence="15">
    <location>
        <position position="69"/>
    </location>
    <ligand>
        <name>Zn(2+)</name>
        <dbReference type="ChEBI" id="CHEBI:29105"/>
        <note>catalytic</note>
    </ligand>
</feature>
<dbReference type="NCBIfam" id="TIGR00326">
    <property type="entry name" value="eubact_ribD"/>
    <property type="match status" value="1"/>
</dbReference>
<evidence type="ECO:0000256" key="7">
    <source>
        <dbReference type="ARBA" id="ARBA00022723"/>
    </source>
</evidence>
<dbReference type="Proteomes" id="UP000054869">
    <property type="component" value="Unassembled WGS sequence"/>
</dbReference>
<feature type="binding site" evidence="15">
    <location>
        <position position="44"/>
    </location>
    <ligand>
        <name>Zn(2+)</name>
        <dbReference type="ChEBI" id="CHEBI:29105"/>
        <note>catalytic</note>
    </ligand>
</feature>
<protein>
    <recommendedName>
        <fullName evidence="12">Riboflavin biosynthesis protein RibD</fullName>
    </recommendedName>
    <domain>
        <recommendedName>
            <fullName evidence="12">Diaminohydroxyphosphoribosylaminopyrimidine deaminase</fullName>
            <shortName evidence="12">DRAP deaminase</shortName>
            <ecNumber evidence="12">3.5.4.26</ecNumber>
        </recommendedName>
        <alternativeName>
            <fullName evidence="12">Riboflavin-specific deaminase</fullName>
        </alternativeName>
    </domain>
    <domain>
        <recommendedName>
            <fullName evidence="12">5-amino-6-(5-phosphoribosylamino)uracil reductase</fullName>
            <ecNumber evidence="12">1.1.1.193</ecNumber>
        </recommendedName>
        <alternativeName>
            <fullName evidence="12">HTP reductase</fullName>
        </alternativeName>
    </domain>
</protein>
<feature type="active site" description="Proton donor" evidence="13">
    <location>
        <position position="46"/>
    </location>
</feature>
<evidence type="ECO:0000256" key="10">
    <source>
        <dbReference type="ARBA" id="ARBA00023002"/>
    </source>
</evidence>
<comment type="similarity">
    <text evidence="5 12">In the C-terminal section; belongs to the HTP reductase family.</text>
</comment>
<name>A0A0W0VEN6_9GAMM</name>
<evidence type="ECO:0000256" key="4">
    <source>
        <dbReference type="ARBA" id="ARBA00005259"/>
    </source>
</evidence>
<dbReference type="PANTHER" id="PTHR38011">
    <property type="entry name" value="DIHYDROFOLATE REDUCTASE FAMILY PROTEIN (AFU_ORTHOLOGUE AFUA_8G06820)"/>
    <property type="match status" value="1"/>
</dbReference>
<dbReference type="EC" id="3.5.4.26" evidence="12"/>
<dbReference type="Gene3D" id="3.40.140.10">
    <property type="entry name" value="Cytidine Deaminase, domain 2"/>
    <property type="match status" value="1"/>
</dbReference>
<comment type="pathway">
    <text evidence="3 12">Cofactor biosynthesis; riboflavin biosynthesis; 5-amino-6-(D-ribitylamino)uracil from GTP: step 3/4.</text>
</comment>
<dbReference type="eggNOG" id="COG1985">
    <property type="taxonomic scope" value="Bacteria"/>
</dbReference>
<dbReference type="PROSITE" id="PS51747">
    <property type="entry name" value="CYT_DCMP_DEAMINASES_2"/>
    <property type="match status" value="1"/>
</dbReference>
<keyword evidence="12" id="KW-0378">Hydrolase</keyword>
<dbReference type="InterPro" id="IPR050765">
    <property type="entry name" value="Riboflavin_Biosynth_HTPR"/>
</dbReference>
<dbReference type="PROSITE" id="PS00903">
    <property type="entry name" value="CYT_DCMP_DEAMINASES_1"/>
    <property type="match status" value="1"/>
</dbReference>
<accession>A0A0W0VEN6</accession>
<dbReference type="Pfam" id="PF01872">
    <property type="entry name" value="RibD_C"/>
    <property type="match status" value="1"/>
</dbReference>
<evidence type="ECO:0000256" key="15">
    <source>
        <dbReference type="PIRSR" id="PIRSR006769-3"/>
    </source>
</evidence>